<dbReference type="Proteomes" id="UP000054359">
    <property type="component" value="Unassembled WGS sequence"/>
</dbReference>
<dbReference type="OMA" id="DYFHEIS"/>
<dbReference type="CDD" id="cd00303">
    <property type="entry name" value="retropepsin_like"/>
    <property type="match status" value="1"/>
</dbReference>
<dbReference type="Gene3D" id="2.40.70.10">
    <property type="entry name" value="Acid Proteases"/>
    <property type="match status" value="1"/>
</dbReference>
<proteinExistence type="predicted"/>
<evidence type="ECO:0000313" key="1">
    <source>
        <dbReference type="EMBL" id="KFM77508.1"/>
    </source>
</evidence>
<dbReference type="PANTHER" id="PTHR47331">
    <property type="entry name" value="PHD-TYPE DOMAIN-CONTAINING PROTEIN"/>
    <property type="match status" value="1"/>
</dbReference>
<dbReference type="OrthoDB" id="6430067at2759"/>
<sequence>MKSKIKNRLRKCKADTEVNVIQNAAVIPVIESNPVAAVKLPKLNIEKFSGDPSTYLEFINCFKNAVDNNDSLSKLSKFQYLKSLLTGAAYNVVSGFDLTDENYDECLKLLNERYGRRDIIINCHINKILNLEPVKSSNNIRGLRNLYDKCEIHIRNLKSMGVTTGSYGHLLLPILLKLLPENMVLEFYKKKNTGNEYEINDLLEFIREDLRAREATLLVNNSSGNKIHDTCTNFNSKQKYNQNFSSKKSVPTAAALNTSIKIFCVFCDSPDHTSLSCKRYTDQEKRFKLKKGGRCYKCFLKSHLSSNCKSKLTPCSKCGNKFHNELFCNKSEKPENPENINTDKSTTLVSCVSEQKNKTISTLLQTCVVCVSSGENRIHARVLCDSGSEKCFIKRNLVRKLNLKPIRKENLLVYSFGGRKPQESSFDVVSLELQNVLQSSNSINIEALVVEKITGATVRIPDKGLIERLKMRGFHPADTGHEREITILLGSDFLWQIQLGIVGKIGKHLYIAETIFGHTIQGQVESKNRKINCCTVSVEGENNELKKFWDLEVMGIVENNEKNSTDLEIINDFQNNLKFKNGRYEAKLLWNKSRDLLRNNLEVAKRRFAGLENKFKCNEMLFEEYNNILREQEHLGIVE</sequence>
<reference evidence="1 2" key="1">
    <citation type="submission" date="2013-11" db="EMBL/GenBank/DDBJ databases">
        <title>Genome sequencing of Stegodyphus mimosarum.</title>
        <authorList>
            <person name="Bechsgaard J."/>
        </authorList>
    </citation>
    <scope>NUCLEOTIDE SEQUENCE [LARGE SCALE GENOMIC DNA]</scope>
</reference>
<feature type="non-terminal residue" evidence="1">
    <location>
        <position position="639"/>
    </location>
</feature>
<organism evidence="1 2">
    <name type="scientific">Stegodyphus mimosarum</name>
    <name type="common">African social velvet spider</name>
    <dbReference type="NCBI Taxonomy" id="407821"/>
    <lineage>
        <taxon>Eukaryota</taxon>
        <taxon>Metazoa</taxon>
        <taxon>Ecdysozoa</taxon>
        <taxon>Arthropoda</taxon>
        <taxon>Chelicerata</taxon>
        <taxon>Arachnida</taxon>
        <taxon>Araneae</taxon>
        <taxon>Araneomorphae</taxon>
        <taxon>Entelegynae</taxon>
        <taxon>Eresoidea</taxon>
        <taxon>Eresidae</taxon>
        <taxon>Stegodyphus</taxon>
    </lineage>
</organism>
<keyword evidence="2" id="KW-1185">Reference proteome</keyword>
<dbReference type="PANTHER" id="PTHR47331:SF5">
    <property type="entry name" value="RIBONUCLEASE H"/>
    <property type="match status" value="1"/>
</dbReference>
<dbReference type="EMBL" id="KK120095">
    <property type="protein sequence ID" value="KFM77508.1"/>
    <property type="molecule type" value="Genomic_DNA"/>
</dbReference>
<dbReference type="InterPro" id="IPR021109">
    <property type="entry name" value="Peptidase_aspartic_dom_sf"/>
</dbReference>
<protein>
    <submittedName>
        <fullName evidence="1">Uncharacterized protein</fullName>
    </submittedName>
</protein>
<dbReference type="AlphaFoldDB" id="A0A087UJG9"/>
<evidence type="ECO:0000313" key="2">
    <source>
        <dbReference type="Proteomes" id="UP000054359"/>
    </source>
</evidence>
<name>A0A087UJG9_STEMI</name>
<dbReference type="STRING" id="407821.A0A087UJG9"/>
<accession>A0A087UJG9</accession>
<gene>
    <name evidence="1" type="ORF">X975_18849</name>
</gene>
<dbReference type="InterPro" id="IPR005312">
    <property type="entry name" value="DUF1759"/>
</dbReference>
<dbReference type="Pfam" id="PF03564">
    <property type="entry name" value="DUF1759"/>
    <property type="match status" value="1"/>
</dbReference>